<dbReference type="GO" id="GO:0000976">
    <property type="term" value="F:transcription cis-regulatory region binding"/>
    <property type="evidence" value="ECO:0007669"/>
    <property type="project" value="TreeGrafter"/>
</dbReference>
<dbReference type="Proteomes" id="UP000432015">
    <property type="component" value="Unassembled WGS sequence"/>
</dbReference>
<evidence type="ECO:0000313" key="8">
    <source>
        <dbReference type="Proteomes" id="UP000432015"/>
    </source>
</evidence>
<dbReference type="InterPro" id="IPR001647">
    <property type="entry name" value="HTH_TetR"/>
</dbReference>
<reference evidence="7 8" key="1">
    <citation type="submission" date="2019-11" db="EMBL/GenBank/DDBJ databases">
        <authorList>
            <person name="Cao P."/>
        </authorList>
    </citation>
    <scope>NUCLEOTIDE SEQUENCE [LARGE SCALE GENOMIC DNA]</scope>
    <source>
        <strain evidence="7 8">NEAU-AAG5</strain>
    </source>
</reference>
<dbReference type="InterPro" id="IPR050109">
    <property type="entry name" value="HTH-type_TetR-like_transc_reg"/>
</dbReference>
<name>A0A7K1L0A9_9ACTN</name>
<evidence type="ECO:0000256" key="3">
    <source>
        <dbReference type="ARBA" id="ARBA00023163"/>
    </source>
</evidence>
<dbReference type="InterPro" id="IPR036271">
    <property type="entry name" value="Tet_transcr_reg_TetR-rel_C_sf"/>
</dbReference>
<gene>
    <name evidence="7" type="ORF">GNZ18_14590</name>
</gene>
<dbReference type="Pfam" id="PF21597">
    <property type="entry name" value="TetR_C_43"/>
    <property type="match status" value="1"/>
</dbReference>
<feature type="compositionally biased region" description="Polar residues" evidence="5">
    <location>
        <begin position="1"/>
        <end position="13"/>
    </location>
</feature>
<keyword evidence="3" id="KW-0804">Transcription</keyword>
<dbReference type="GO" id="GO:0003700">
    <property type="term" value="F:DNA-binding transcription factor activity"/>
    <property type="evidence" value="ECO:0007669"/>
    <property type="project" value="TreeGrafter"/>
</dbReference>
<evidence type="ECO:0000256" key="4">
    <source>
        <dbReference type="PROSITE-ProRule" id="PRU00335"/>
    </source>
</evidence>
<dbReference type="InterPro" id="IPR049445">
    <property type="entry name" value="TetR_SbtR-like_C"/>
</dbReference>
<feature type="domain" description="HTH tetR-type" evidence="6">
    <location>
        <begin position="25"/>
        <end position="84"/>
    </location>
</feature>
<evidence type="ECO:0000256" key="1">
    <source>
        <dbReference type="ARBA" id="ARBA00023015"/>
    </source>
</evidence>
<dbReference type="PRINTS" id="PR00455">
    <property type="entry name" value="HTHTETR"/>
</dbReference>
<feature type="DNA-binding region" description="H-T-H motif" evidence="4">
    <location>
        <begin position="47"/>
        <end position="66"/>
    </location>
</feature>
<organism evidence="7 8">
    <name type="scientific">Actinomadura litoris</name>
    <dbReference type="NCBI Taxonomy" id="2678616"/>
    <lineage>
        <taxon>Bacteria</taxon>
        <taxon>Bacillati</taxon>
        <taxon>Actinomycetota</taxon>
        <taxon>Actinomycetes</taxon>
        <taxon>Streptosporangiales</taxon>
        <taxon>Thermomonosporaceae</taxon>
        <taxon>Actinomadura</taxon>
    </lineage>
</organism>
<dbReference type="PANTHER" id="PTHR30055:SF234">
    <property type="entry name" value="HTH-TYPE TRANSCRIPTIONAL REGULATOR BETI"/>
    <property type="match status" value="1"/>
</dbReference>
<dbReference type="Gene3D" id="1.10.357.10">
    <property type="entry name" value="Tetracycline Repressor, domain 2"/>
    <property type="match status" value="1"/>
</dbReference>
<dbReference type="PANTHER" id="PTHR30055">
    <property type="entry name" value="HTH-TYPE TRANSCRIPTIONAL REGULATOR RUTR"/>
    <property type="match status" value="1"/>
</dbReference>
<keyword evidence="8" id="KW-1185">Reference proteome</keyword>
<proteinExistence type="predicted"/>
<accession>A0A7K1L0A9</accession>
<dbReference type="EMBL" id="WOFH01000004">
    <property type="protein sequence ID" value="MUN37829.1"/>
    <property type="molecule type" value="Genomic_DNA"/>
</dbReference>
<feature type="region of interest" description="Disordered" evidence="5">
    <location>
        <begin position="1"/>
        <end position="21"/>
    </location>
</feature>
<dbReference type="SUPFAM" id="SSF48498">
    <property type="entry name" value="Tetracyclin repressor-like, C-terminal domain"/>
    <property type="match status" value="1"/>
</dbReference>
<keyword evidence="1" id="KW-0805">Transcription regulation</keyword>
<evidence type="ECO:0000256" key="2">
    <source>
        <dbReference type="ARBA" id="ARBA00023125"/>
    </source>
</evidence>
<sequence>MLSTAGRASTGGTVTPERPLRADARRNRARILAAAEEVFAERGASASTEEVAARAGVAIGTVFRHFPTKRDLLAAIMKELRGRLVGKADALAAEGDPATAFFDYFGYLVESSARIGTVVGLLAEEGTAIEPGAQITALTGAFGSLLDAARRAGAVRGDVRLDEVMALVTATTHGALAGGWSDDLRRRTLARILDALRPAGR</sequence>
<evidence type="ECO:0000313" key="7">
    <source>
        <dbReference type="EMBL" id="MUN37829.1"/>
    </source>
</evidence>
<dbReference type="PROSITE" id="PS50977">
    <property type="entry name" value="HTH_TETR_2"/>
    <property type="match status" value="1"/>
</dbReference>
<evidence type="ECO:0000259" key="6">
    <source>
        <dbReference type="PROSITE" id="PS50977"/>
    </source>
</evidence>
<dbReference type="SUPFAM" id="SSF46689">
    <property type="entry name" value="Homeodomain-like"/>
    <property type="match status" value="1"/>
</dbReference>
<evidence type="ECO:0000256" key="5">
    <source>
        <dbReference type="SAM" id="MobiDB-lite"/>
    </source>
</evidence>
<protein>
    <submittedName>
        <fullName evidence="7">TetR family transcriptional regulator</fullName>
    </submittedName>
</protein>
<dbReference type="InterPro" id="IPR009057">
    <property type="entry name" value="Homeodomain-like_sf"/>
</dbReference>
<dbReference type="RefSeq" id="WP_156216891.1">
    <property type="nucleotide sequence ID" value="NZ_WOFH01000004.1"/>
</dbReference>
<comment type="caution">
    <text evidence="7">The sequence shown here is derived from an EMBL/GenBank/DDBJ whole genome shotgun (WGS) entry which is preliminary data.</text>
</comment>
<keyword evidence="2 4" id="KW-0238">DNA-binding</keyword>
<dbReference type="Pfam" id="PF00440">
    <property type="entry name" value="TetR_N"/>
    <property type="match status" value="1"/>
</dbReference>
<dbReference type="AlphaFoldDB" id="A0A7K1L0A9"/>